<evidence type="ECO:0008006" key="6">
    <source>
        <dbReference type="Google" id="ProtNLM"/>
    </source>
</evidence>
<feature type="domain" description="HTH-like" evidence="2">
    <location>
        <begin position="18"/>
        <end position="68"/>
    </location>
</feature>
<accession>A0A3S4USW9</accession>
<proteinExistence type="predicted"/>
<gene>
    <name evidence="4" type="ORF">NCTC12967_00284</name>
</gene>
<dbReference type="GO" id="GO:0015074">
    <property type="term" value="P:DNA integration"/>
    <property type="evidence" value="ECO:0007669"/>
    <property type="project" value="InterPro"/>
</dbReference>
<dbReference type="PANTHER" id="PTHR46889">
    <property type="entry name" value="TRANSPOSASE INSF FOR INSERTION SEQUENCE IS3B-RELATED"/>
    <property type="match status" value="1"/>
</dbReference>
<dbReference type="InterPro" id="IPR001584">
    <property type="entry name" value="Integrase_cat-core"/>
</dbReference>
<evidence type="ECO:0000313" key="5">
    <source>
        <dbReference type="Proteomes" id="UP000273044"/>
    </source>
</evidence>
<dbReference type="InterPro" id="IPR050900">
    <property type="entry name" value="Transposase_IS3/IS150/IS904"/>
</dbReference>
<dbReference type="InterPro" id="IPR012337">
    <property type="entry name" value="RNaseH-like_sf"/>
</dbReference>
<dbReference type="EMBL" id="LR134406">
    <property type="protein sequence ID" value="VEH69020.1"/>
    <property type="molecule type" value="Genomic_DNA"/>
</dbReference>
<dbReference type="PANTHER" id="PTHR46889:SF4">
    <property type="entry name" value="TRANSPOSASE INSO FOR INSERTION SEQUENCE ELEMENT IS911B-RELATED"/>
    <property type="match status" value="1"/>
</dbReference>
<evidence type="ECO:0000313" key="4">
    <source>
        <dbReference type="EMBL" id="VEH69020.1"/>
    </source>
</evidence>
<name>A0A3S4USW9_9ACTN</name>
<comment type="function">
    <text evidence="1">Involved in the transposition of the insertion sequence.</text>
</comment>
<evidence type="ECO:0000259" key="3">
    <source>
        <dbReference type="Pfam" id="PF13683"/>
    </source>
</evidence>
<protein>
    <recommendedName>
        <fullName evidence="6">Transposase</fullName>
    </recommendedName>
</protein>
<dbReference type="Pfam" id="PF13276">
    <property type="entry name" value="HTH_21"/>
    <property type="match status" value="1"/>
</dbReference>
<feature type="domain" description="Integrase catalytic" evidence="3">
    <location>
        <begin position="90"/>
        <end position="156"/>
    </location>
</feature>
<dbReference type="Proteomes" id="UP000273044">
    <property type="component" value="Chromosome"/>
</dbReference>
<reference evidence="4 5" key="1">
    <citation type="submission" date="2018-12" db="EMBL/GenBank/DDBJ databases">
        <authorList>
            <consortium name="Pathogen Informatics"/>
        </authorList>
    </citation>
    <scope>NUCLEOTIDE SEQUENCE [LARGE SCALE GENOMIC DNA]</scope>
    <source>
        <strain evidence="4 5">NCTC12967</strain>
    </source>
</reference>
<dbReference type="AlphaFoldDB" id="A0A3S4USW9"/>
<dbReference type="SUPFAM" id="SSF53098">
    <property type="entry name" value="Ribonuclease H-like"/>
    <property type="match status" value="1"/>
</dbReference>
<keyword evidence="5" id="KW-1185">Reference proteome</keyword>
<evidence type="ECO:0000259" key="2">
    <source>
        <dbReference type="Pfam" id="PF13276"/>
    </source>
</evidence>
<dbReference type="Gene3D" id="3.30.420.10">
    <property type="entry name" value="Ribonuclease H-like superfamily/Ribonuclease H"/>
    <property type="match status" value="1"/>
</dbReference>
<dbReference type="GO" id="GO:0003676">
    <property type="term" value="F:nucleic acid binding"/>
    <property type="evidence" value="ECO:0007669"/>
    <property type="project" value="InterPro"/>
</dbReference>
<evidence type="ECO:0000256" key="1">
    <source>
        <dbReference type="ARBA" id="ARBA00002286"/>
    </source>
</evidence>
<sequence length="226" mass="25683">MPLPGEAETILPTAGQLRDEALLVKICRVHKAGYVVYGARRVWLQLNREGIPVACCTVERLMVAAGLVHHWDRGVQYASITLSERFTETGIAAFVGAVGSCWDNALAEMINGLCMTELIKPCKPWRSVDDVEFATADWVDWYNHRRLCQYCGDMSPVDFETRQRGHLYDLRPDQFRGRLRHLPPGHRLHGELVRRFAPLHRCVVRAPPFQGLIPIQGYSYRLASDD</sequence>
<organism evidence="4 5">
    <name type="scientific">Arachnia propionica</name>
    <dbReference type="NCBI Taxonomy" id="1750"/>
    <lineage>
        <taxon>Bacteria</taxon>
        <taxon>Bacillati</taxon>
        <taxon>Actinomycetota</taxon>
        <taxon>Actinomycetes</taxon>
        <taxon>Propionibacteriales</taxon>
        <taxon>Propionibacteriaceae</taxon>
        <taxon>Arachnia</taxon>
    </lineage>
</organism>
<dbReference type="Pfam" id="PF13683">
    <property type="entry name" value="rve_3"/>
    <property type="match status" value="1"/>
</dbReference>
<dbReference type="InterPro" id="IPR025948">
    <property type="entry name" value="HTH-like_dom"/>
</dbReference>
<dbReference type="InterPro" id="IPR036397">
    <property type="entry name" value="RNaseH_sf"/>
</dbReference>